<dbReference type="OrthoDB" id="1291858at2759"/>
<dbReference type="InterPro" id="IPR015943">
    <property type="entry name" value="WD40/YVTN_repeat-like_dom_sf"/>
</dbReference>
<dbReference type="EMBL" id="JABCRI010000004">
    <property type="protein sequence ID" value="KAF8407255.1"/>
    <property type="molecule type" value="Genomic_DNA"/>
</dbReference>
<evidence type="ECO:0000256" key="2">
    <source>
        <dbReference type="ARBA" id="ARBA00004496"/>
    </source>
</evidence>
<evidence type="ECO:0000256" key="4">
    <source>
        <dbReference type="ARBA" id="ARBA00005881"/>
    </source>
</evidence>
<keyword evidence="9" id="KW-0677">Repeat</keyword>
<comment type="similarity">
    <text evidence="4">Belongs to the WD repeat ELP2 family.</text>
</comment>
<dbReference type="GO" id="GO:0005634">
    <property type="term" value="C:nucleus"/>
    <property type="evidence" value="ECO:0007669"/>
    <property type="project" value="UniProtKB-SubCell"/>
</dbReference>
<dbReference type="GO" id="GO:0002098">
    <property type="term" value="P:tRNA wobble uridine modification"/>
    <property type="evidence" value="ECO:0007669"/>
    <property type="project" value="InterPro"/>
</dbReference>
<proteinExistence type="inferred from homology"/>
<keyword evidence="10" id="KW-0539">Nucleus</keyword>
<dbReference type="Proteomes" id="UP000655225">
    <property type="component" value="Unassembled WGS sequence"/>
</dbReference>
<keyword evidence="6" id="KW-0963">Cytoplasm</keyword>
<dbReference type="Pfam" id="PF00400">
    <property type="entry name" value="WD40"/>
    <property type="match status" value="2"/>
</dbReference>
<dbReference type="PANTHER" id="PTHR44111:SF1">
    <property type="entry name" value="ELONGATOR COMPLEX PROTEIN 2"/>
    <property type="match status" value="1"/>
</dbReference>
<dbReference type="GO" id="GO:0033588">
    <property type="term" value="C:elongator holoenzyme complex"/>
    <property type="evidence" value="ECO:0007669"/>
    <property type="project" value="InterPro"/>
</dbReference>
<comment type="subcellular location">
    <subcellularLocation>
        <location evidence="2">Cytoplasm</location>
    </subcellularLocation>
    <subcellularLocation>
        <location evidence="1">Nucleus</location>
    </subcellularLocation>
</comment>
<accession>A0A834ZH39</accession>
<reference evidence="11 12" key="1">
    <citation type="submission" date="2020-04" db="EMBL/GenBank/DDBJ databases">
        <title>Plant Genome Project.</title>
        <authorList>
            <person name="Zhang R.-G."/>
        </authorList>
    </citation>
    <scope>NUCLEOTIDE SEQUENCE [LARGE SCALE GENOMIC DNA]</scope>
    <source>
        <strain evidence="11">YNK0</strain>
        <tissue evidence="11">Leaf</tissue>
    </source>
</reference>
<dbReference type="Gene3D" id="2.130.10.10">
    <property type="entry name" value="YVTN repeat-like/Quinoprotein amine dehydrogenase"/>
    <property type="match status" value="1"/>
</dbReference>
<keyword evidence="8" id="KW-0819">tRNA processing</keyword>
<dbReference type="SUPFAM" id="SSF50978">
    <property type="entry name" value="WD40 repeat-like"/>
    <property type="match status" value="1"/>
</dbReference>
<dbReference type="InterPro" id="IPR037289">
    <property type="entry name" value="Elp2"/>
</dbReference>
<dbReference type="Pfam" id="PF14223">
    <property type="entry name" value="Retrotran_gag_2"/>
    <property type="match status" value="1"/>
</dbReference>
<evidence type="ECO:0000256" key="3">
    <source>
        <dbReference type="ARBA" id="ARBA00005043"/>
    </source>
</evidence>
<gene>
    <name evidence="11" type="ORF">HHK36_006382</name>
</gene>
<evidence type="ECO:0000256" key="9">
    <source>
        <dbReference type="ARBA" id="ARBA00022737"/>
    </source>
</evidence>
<dbReference type="AlphaFoldDB" id="A0A834ZH39"/>
<evidence type="ECO:0000313" key="11">
    <source>
        <dbReference type="EMBL" id="KAF8407255.1"/>
    </source>
</evidence>
<evidence type="ECO:0000256" key="8">
    <source>
        <dbReference type="ARBA" id="ARBA00022694"/>
    </source>
</evidence>
<dbReference type="PANTHER" id="PTHR44111">
    <property type="entry name" value="ELONGATOR COMPLEX PROTEIN 2"/>
    <property type="match status" value="1"/>
</dbReference>
<evidence type="ECO:0000256" key="1">
    <source>
        <dbReference type="ARBA" id="ARBA00004123"/>
    </source>
</evidence>
<dbReference type="InterPro" id="IPR001680">
    <property type="entry name" value="WD40_rpt"/>
</dbReference>
<dbReference type="InterPro" id="IPR036322">
    <property type="entry name" value="WD40_repeat_dom_sf"/>
</dbReference>
<comment type="pathway">
    <text evidence="3">tRNA modification; 5-methoxycarbonylmethyl-2-thiouridine-tRNA biosynthesis.</text>
</comment>
<comment type="caution">
    <text evidence="11">The sequence shown here is derived from an EMBL/GenBank/DDBJ whole genome shotgun (WGS) entry which is preliminary data.</text>
</comment>
<sequence length="352" mass="38706">MSSPLSSSLSQGRYPCPSNINVAKFVSFKLLQANYLLWKTQILSLIESQDLFGFINGETPMPDEEIESPDGKGSILNPDFKSWTRTDRLLKAWIISTLSEEVLGLAVGLVTSRDVWDALENSFAQDSQAREFELTQQLQLFKKEGLPSNGQERNHHRVILTEASPFFPSLNPYSDEAMNSGGGGVEVERAFIGAGCNRIVNSVSFGACDLVAFGSQNAVAIFCPKTAQILTTLPGHKAVVNCTQWLPSNKYAFKAKQLEKHFLLSGDAEGIIILWELSLKDGKWKHVLQVPQPHKKGVTCITGIMVSQTYAIFASTSSDSTVYVWEMILPSIVGGKSNVSLYGFDSLADHSY</sequence>
<protein>
    <recommendedName>
        <fullName evidence="5">Elongator complex protein 2</fullName>
    </recommendedName>
</protein>
<keyword evidence="12" id="KW-1185">Reference proteome</keyword>
<dbReference type="GO" id="GO:0005737">
    <property type="term" value="C:cytoplasm"/>
    <property type="evidence" value="ECO:0007669"/>
    <property type="project" value="UniProtKB-SubCell"/>
</dbReference>
<evidence type="ECO:0000256" key="10">
    <source>
        <dbReference type="ARBA" id="ARBA00023242"/>
    </source>
</evidence>
<organism evidence="11 12">
    <name type="scientific">Tetracentron sinense</name>
    <name type="common">Spur-leaf</name>
    <dbReference type="NCBI Taxonomy" id="13715"/>
    <lineage>
        <taxon>Eukaryota</taxon>
        <taxon>Viridiplantae</taxon>
        <taxon>Streptophyta</taxon>
        <taxon>Embryophyta</taxon>
        <taxon>Tracheophyta</taxon>
        <taxon>Spermatophyta</taxon>
        <taxon>Magnoliopsida</taxon>
        <taxon>Trochodendrales</taxon>
        <taxon>Trochodendraceae</taxon>
        <taxon>Tetracentron</taxon>
    </lineage>
</organism>
<evidence type="ECO:0000313" key="12">
    <source>
        <dbReference type="Proteomes" id="UP000655225"/>
    </source>
</evidence>
<keyword evidence="7" id="KW-0853">WD repeat</keyword>
<name>A0A834ZH39_TETSI</name>
<dbReference type="SMART" id="SM00320">
    <property type="entry name" value="WD40"/>
    <property type="match status" value="2"/>
</dbReference>
<evidence type="ECO:0000256" key="7">
    <source>
        <dbReference type="ARBA" id="ARBA00022574"/>
    </source>
</evidence>
<evidence type="ECO:0000256" key="6">
    <source>
        <dbReference type="ARBA" id="ARBA00022490"/>
    </source>
</evidence>
<evidence type="ECO:0000256" key="5">
    <source>
        <dbReference type="ARBA" id="ARBA00020267"/>
    </source>
</evidence>